<dbReference type="EMBL" id="OV696695">
    <property type="protein sequence ID" value="CAH1238546.1"/>
    <property type="molecule type" value="Genomic_DNA"/>
</dbReference>
<keyword evidence="1" id="KW-0732">Signal</keyword>
<proteinExistence type="predicted"/>
<accession>A0A8J9YN89</accession>
<reference evidence="2" key="1">
    <citation type="submission" date="2022-01" db="EMBL/GenBank/DDBJ databases">
        <authorList>
            <person name="Braso-Vives M."/>
        </authorList>
    </citation>
    <scope>NUCLEOTIDE SEQUENCE</scope>
</reference>
<dbReference type="Proteomes" id="UP000838412">
    <property type="component" value="Chromosome 10"/>
</dbReference>
<dbReference type="AlphaFoldDB" id="A0A8J9YN89"/>
<organism evidence="2 3">
    <name type="scientific">Branchiostoma lanceolatum</name>
    <name type="common">Common lancelet</name>
    <name type="synonym">Amphioxus lanceolatum</name>
    <dbReference type="NCBI Taxonomy" id="7740"/>
    <lineage>
        <taxon>Eukaryota</taxon>
        <taxon>Metazoa</taxon>
        <taxon>Chordata</taxon>
        <taxon>Cephalochordata</taxon>
        <taxon>Leptocardii</taxon>
        <taxon>Amphioxiformes</taxon>
        <taxon>Branchiostomatidae</taxon>
        <taxon>Branchiostoma</taxon>
    </lineage>
</organism>
<sequence>MKSILVLIVILTLMSETAMGEVEKRSCHVVINECVTPDGLDCDSSPQDPCLCRTETICENPECPPGSTSCIG</sequence>
<feature type="chain" id="PRO_5035481134" evidence="1">
    <location>
        <begin position="21"/>
        <end position="72"/>
    </location>
</feature>
<feature type="signal peptide" evidence="1">
    <location>
        <begin position="1"/>
        <end position="20"/>
    </location>
</feature>
<evidence type="ECO:0000313" key="2">
    <source>
        <dbReference type="EMBL" id="CAH1238546.1"/>
    </source>
</evidence>
<protein>
    <submittedName>
        <fullName evidence="2">Hypp5600 protein</fullName>
    </submittedName>
</protein>
<evidence type="ECO:0000256" key="1">
    <source>
        <dbReference type="SAM" id="SignalP"/>
    </source>
</evidence>
<gene>
    <name evidence="2" type="primary">Hypp5600</name>
    <name evidence="2" type="ORF">BLAG_LOCUS3112</name>
</gene>
<keyword evidence="3" id="KW-1185">Reference proteome</keyword>
<name>A0A8J9YN89_BRALA</name>
<evidence type="ECO:0000313" key="3">
    <source>
        <dbReference type="Proteomes" id="UP000838412"/>
    </source>
</evidence>